<accession>A0A1J1E0A6</accession>
<feature type="compositionally biased region" description="Basic and acidic residues" evidence="1">
    <location>
        <begin position="66"/>
        <end position="76"/>
    </location>
</feature>
<feature type="region of interest" description="Disordered" evidence="1">
    <location>
        <begin position="27"/>
        <end position="47"/>
    </location>
</feature>
<reference evidence="2 3" key="1">
    <citation type="submission" date="2014-03" db="EMBL/GenBank/DDBJ databases">
        <title>complete genome sequence of Flavobacteriaceae bacterium JBKA-6.</title>
        <authorList>
            <person name="Takano T."/>
            <person name="Nakamura Y."/>
            <person name="Takuma S."/>
            <person name="Yasuike M."/>
            <person name="Matsuyama T."/>
            <person name="Sakai T."/>
            <person name="Fujiwara A."/>
            <person name="Kimoto K."/>
            <person name="Fukuda Y."/>
            <person name="Kondo H."/>
            <person name="Hirono I."/>
            <person name="Nakayasu C."/>
        </authorList>
    </citation>
    <scope>NUCLEOTIDE SEQUENCE [LARGE SCALE GENOMIC DNA]</scope>
    <source>
        <strain evidence="2 3">JBKA-6</strain>
    </source>
</reference>
<dbReference type="EMBL" id="AP014564">
    <property type="protein sequence ID" value="BAV94365.1"/>
    <property type="molecule type" value="Genomic_DNA"/>
</dbReference>
<dbReference type="Proteomes" id="UP000243197">
    <property type="component" value="Chromosome"/>
</dbReference>
<keyword evidence="3" id="KW-1185">Reference proteome</keyword>
<evidence type="ECO:0000313" key="3">
    <source>
        <dbReference type="Proteomes" id="UP000243197"/>
    </source>
</evidence>
<name>A0A1J1E0A6_9FLAO</name>
<organism evidence="2 3">
    <name type="scientific">Ichthyobacterium seriolicida</name>
    <dbReference type="NCBI Taxonomy" id="242600"/>
    <lineage>
        <taxon>Bacteria</taxon>
        <taxon>Pseudomonadati</taxon>
        <taxon>Bacteroidota</taxon>
        <taxon>Flavobacteriia</taxon>
        <taxon>Flavobacteriales</taxon>
        <taxon>Ichthyobacteriaceae</taxon>
        <taxon>Ichthyobacterium</taxon>
    </lineage>
</organism>
<dbReference type="AlphaFoldDB" id="A0A1J1E0A6"/>
<proteinExistence type="predicted"/>
<evidence type="ECO:0000313" key="2">
    <source>
        <dbReference type="EMBL" id="BAV94365.1"/>
    </source>
</evidence>
<gene>
    <name evidence="2" type="ORF">JBKA6_0352</name>
</gene>
<evidence type="ECO:0000256" key="1">
    <source>
        <dbReference type="SAM" id="MobiDB-lite"/>
    </source>
</evidence>
<feature type="compositionally biased region" description="Basic residues" evidence="1">
    <location>
        <begin position="77"/>
        <end position="90"/>
    </location>
</feature>
<sequence length="229" mass="25412">MFFFDFTHQGSPANSSVVIAIKFSEPSYSKPKKKTSSSPKKVNPEQITEEISKEEKVMTSEHITKDIAIKKKEISPKKKKEEKKEKKPSKKTLSAIDKIMNSKEVGKGDSKGSDIVDKDNIGDNFDSSNFNKTSGKNYGNYQLGDRAPLSRPMPNYDCDEEGKVIVKILVNSQGVVTHADPGVKGSTTLSPCLLKRAEEAALKTLFSKDKKNTGQNQEGRIIYNFTISE</sequence>
<dbReference type="KEGG" id="ise:JBKA6_0352"/>
<feature type="region of interest" description="Disordered" evidence="1">
    <location>
        <begin position="66"/>
        <end position="94"/>
    </location>
</feature>
<protein>
    <submittedName>
        <fullName evidence="2">Energry transducer TonB</fullName>
    </submittedName>
</protein>